<accession>A0A6A6VIU3</accession>
<reference evidence="2" key="1">
    <citation type="journal article" date="2020" name="Stud. Mycol.">
        <title>101 Dothideomycetes genomes: a test case for predicting lifestyles and emergence of pathogens.</title>
        <authorList>
            <person name="Haridas S."/>
            <person name="Albert R."/>
            <person name="Binder M."/>
            <person name="Bloem J."/>
            <person name="Labutti K."/>
            <person name="Salamov A."/>
            <person name="Andreopoulos B."/>
            <person name="Baker S."/>
            <person name="Barry K."/>
            <person name="Bills G."/>
            <person name="Bluhm B."/>
            <person name="Cannon C."/>
            <person name="Castanera R."/>
            <person name="Culley D."/>
            <person name="Daum C."/>
            <person name="Ezra D."/>
            <person name="Gonzalez J."/>
            <person name="Henrissat B."/>
            <person name="Kuo A."/>
            <person name="Liang C."/>
            <person name="Lipzen A."/>
            <person name="Lutzoni F."/>
            <person name="Magnuson J."/>
            <person name="Mondo S."/>
            <person name="Nolan M."/>
            <person name="Ohm R."/>
            <person name="Pangilinan J."/>
            <person name="Park H.-J."/>
            <person name="Ramirez L."/>
            <person name="Alfaro M."/>
            <person name="Sun H."/>
            <person name="Tritt A."/>
            <person name="Yoshinaga Y."/>
            <person name="Zwiers L.-H."/>
            <person name="Turgeon B."/>
            <person name="Goodwin S."/>
            <person name="Spatafora J."/>
            <person name="Crous P."/>
            <person name="Grigoriev I."/>
        </authorList>
    </citation>
    <scope>NUCLEOTIDE SEQUENCE</scope>
    <source>
        <strain evidence="2">CBS 119925</strain>
    </source>
</reference>
<sequence length="159" mass="17368">MPPTKVTKNPVTKAAVAHARRKRVNEDTESLQSSSLEPKDNEPTGASIGSVNPKGVADLITRTMKAQETRHTTAISKVQKTYTASLSDLKADITRLLSDHDSKCTAAQTAQEARLAALIQKRAAIDAEIQSYVTRLGALYKNYANVLAMVYEERAKLLE</sequence>
<keyword evidence="3" id="KW-1185">Reference proteome</keyword>
<dbReference type="EMBL" id="MU006566">
    <property type="protein sequence ID" value="KAF2749450.1"/>
    <property type="molecule type" value="Genomic_DNA"/>
</dbReference>
<dbReference type="Proteomes" id="UP000799440">
    <property type="component" value="Unassembled WGS sequence"/>
</dbReference>
<gene>
    <name evidence="2" type="ORF">M011DRAFT_484877</name>
</gene>
<dbReference type="AlphaFoldDB" id="A0A6A6VIU3"/>
<feature type="compositionally biased region" description="Polar residues" evidence="1">
    <location>
        <begin position="1"/>
        <end position="10"/>
    </location>
</feature>
<proteinExistence type="predicted"/>
<evidence type="ECO:0000313" key="3">
    <source>
        <dbReference type="Proteomes" id="UP000799440"/>
    </source>
</evidence>
<evidence type="ECO:0000256" key="1">
    <source>
        <dbReference type="SAM" id="MobiDB-lite"/>
    </source>
</evidence>
<protein>
    <submittedName>
        <fullName evidence="2">Uncharacterized protein</fullName>
    </submittedName>
</protein>
<feature type="region of interest" description="Disordered" evidence="1">
    <location>
        <begin position="1"/>
        <end position="53"/>
    </location>
</feature>
<evidence type="ECO:0000313" key="2">
    <source>
        <dbReference type="EMBL" id="KAF2749450.1"/>
    </source>
</evidence>
<name>A0A6A6VIU3_9PLEO</name>
<organism evidence="2 3">
    <name type="scientific">Sporormia fimetaria CBS 119925</name>
    <dbReference type="NCBI Taxonomy" id="1340428"/>
    <lineage>
        <taxon>Eukaryota</taxon>
        <taxon>Fungi</taxon>
        <taxon>Dikarya</taxon>
        <taxon>Ascomycota</taxon>
        <taxon>Pezizomycotina</taxon>
        <taxon>Dothideomycetes</taxon>
        <taxon>Pleosporomycetidae</taxon>
        <taxon>Pleosporales</taxon>
        <taxon>Sporormiaceae</taxon>
        <taxon>Sporormia</taxon>
    </lineage>
</organism>